<organism evidence="1 2">
    <name type="scientific">Habropoda laboriosa</name>
    <dbReference type="NCBI Taxonomy" id="597456"/>
    <lineage>
        <taxon>Eukaryota</taxon>
        <taxon>Metazoa</taxon>
        <taxon>Ecdysozoa</taxon>
        <taxon>Arthropoda</taxon>
        <taxon>Hexapoda</taxon>
        <taxon>Insecta</taxon>
        <taxon>Pterygota</taxon>
        <taxon>Neoptera</taxon>
        <taxon>Endopterygota</taxon>
        <taxon>Hymenoptera</taxon>
        <taxon>Apocrita</taxon>
        <taxon>Aculeata</taxon>
        <taxon>Apoidea</taxon>
        <taxon>Anthophila</taxon>
        <taxon>Apidae</taxon>
        <taxon>Habropoda</taxon>
    </lineage>
</organism>
<evidence type="ECO:0000313" key="2">
    <source>
        <dbReference type="Proteomes" id="UP000053825"/>
    </source>
</evidence>
<dbReference type="EMBL" id="KQ414579">
    <property type="protein sequence ID" value="KOC71078.1"/>
    <property type="molecule type" value="Genomic_DNA"/>
</dbReference>
<gene>
    <name evidence="1" type="ORF">WH47_01721</name>
</gene>
<protein>
    <submittedName>
        <fullName evidence="1">Uncharacterized protein</fullName>
    </submittedName>
</protein>
<name>A0A0L7RJV3_9HYME</name>
<dbReference type="AlphaFoldDB" id="A0A0L7RJV3"/>
<dbReference type="Proteomes" id="UP000053825">
    <property type="component" value="Unassembled WGS sequence"/>
</dbReference>
<accession>A0A0L7RJV3</accession>
<sequence length="96" mass="11188">MYWKLTAENLLERCLDAYTRDNNENINSLIWTFAPKHSHCGKETVEIATFLAVSIFNEGFSAILRIMSEMEIFVGQQTNIFAELRDKEPMLQKQQD</sequence>
<keyword evidence="2" id="KW-1185">Reference proteome</keyword>
<proteinExistence type="predicted"/>
<evidence type="ECO:0000313" key="1">
    <source>
        <dbReference type="EMBL" id="KOC71078.1"/>
    </source>
</evidence>
<reference evidence="1 2" key="1">
    <citation type="submission" date="2015-07" db="EMBL/GenBank/DDBJ databases">
        <title>The genome of Habropoda laboriosa.</title>
        <authorList>
            <person name="Pan H."/>
            <person name="Kapheim K."/>
        </authorList>
    </citation>
    <scope>NUCLEOTIDE SEQUENCE [LARGE SCALE GENOMIC DNA]</scope>
    <source>
        <strain evidence="1">0110345459</strain>
    </source>
</reference>